<dbReference type="AlphaFoldDB" id="A0A084Q887"/>
<sequence>MFWARCPKKGIQRVDLSFDACPDDIELRELLTLPSAASSSVMLLALLSLDILASRADDILGPAPPTSLASSTLPRPTDLCSSGCPDDTRSILLLETPGRHPDHRVLRPYRQLHAALTSLCSFGCPDKTGSHRLPGLLGPRHPRCP</sequence>
<name>A0A084Q887_STAC4</name>
<reference evidence="1 2" key="1">
    <citation type="journal article" date="2014" name="BMC Genomics">
        <title>Comparative genome sequencing reveals chemotype-specific gene clusters in the toxigenic black mold Stachybotrys.</title>
        <authorList>
            <person name="Semeiks J."/>
            <person name="Borek D."/>
            <person name="Otwinowski Z."/>
            <person name="Grishin N.V."/>
        </authorList>
    </citation>
    <scope>NUCLEOTIDE SEQUENCE [LARGE SCALE GENOMIC DNA]</scope>
    <source>
        <strain evidence="1 2">IBT 40285</strain>
    </source>
</reference>
<proteinExistence type="predicted"/>
<organism evidence="1 2">
    <name type="scientific">Stachybotrys chlorohalonatus (strain IBT 40285)</name>
    <dbReference type="NCBI Taxonomy" id="1283841"/>
    <lineage>
        <taxon>Eukaryota</taxon>
        <taxon>Fungi</taxon>
        <taxon>Dikarya</taxon>
        <taxon>Ascomycota</taxon>
        <taxon>Pezizomycotina</taxon>
        <taxon>Sordariomycetes</taxon>
        <taxon>Hypocreomycetidae</taxon>
        <taxon>Hypocreales</taxon>
        <taxon>Stachybotryaceae</taxon>
        <taxon>Stachybotrys</taxon>
    </lineage>
</organism>
<protein>
    <submittedName>
        <fullName evidence="1">Uncharacterized protein</fullName>
    </submittedName>
</protein>
<dbReference type="EMBL" id="KL661851">
    <property type="protein sequence ID" value="KFA60172.1"/>
    <property type="molecule type" value="Genomic_DNA"/>
</dbReference>
<gene>
    <name evidence="1" type="ORF">S40285_10915</name>
</gene>
<dbReference type="HOGENOM" id="CLU_1788076_0_0_1"/>
<accession>A0A084Q887</accession>
<evidence type="ECO:0000313" key="2">
    <source>
        <dbReference type="Proteomes" id="UP000028524"/>
    </source>
</evidence>
<evidence type="ECO:0000313" key="1">
    <source>
        <dbReference type="EMBL" id="KFA60172.1"/>
    </source>
</evidence>
<dbReference type="Proteomes" id="UP000028524">
    <property type="component" value="Unassembled WGS sequence"/>
</dbReference>
<dbReference type="InParanoid" id="A0A084Q887"/>
<keyword evidence="2" id="KW-1185">Reference proteome</keyword>
<dbReference type="OrthoDB" id="5083231at2759"/>